<organism evidence="1 2">
    <name type="scientific">Corynebacterium efficiens (strain DSM 44549 / YS-314 / AJ 12310 / JCM 11189 / NBRC 100395)</name>
    <dbReference type="NCBI Taxonomy" id="196164"/>
    <lineage>
        <taxon>Bacteria</taxon>
        <taxon>Bacillati</taxon>
        <taxon>Actinomycetota</taxon>
        <taxon>Actinomycetes</taxon>
        <taxon>Mycobacteriales</taxon>
        <taxon>Corynebacteriaceae</taxon>
        <taxon>Corynebacterium</taxon>
    </lineage>
</organism>
<dbReference type="STRING" id="196164.gene:10743362"/>
<dbReference type="AlphaFoldDB" id="Q8FSY0"/>
<evidence type="ECO:0008006" key="3">
    <source>
        <dbReference type="Google" id="ProtNLM"/>
    </source>
</evidence>
<dbReference type="HOGENOM" id="CLU_198862_0_0_11"/>
<keyword evidence="2" id="KW-1185">Reference proteome</keyword>
<dbReference type="OrthoDB" id="4424059at2"/>
<sequence length="72" mass="8144">MELSISPHARARMEQRGVTEQEIVETLSNPDLTRPGNKPDRTIYERNIGKIVCVVTVDQTNPLVIVSAWKKN</sequence>
<dbReference type="EMBL" id="BA000035">
    <property type="protein sequence ID" value="BAC19722.1"/>
    <property type="molecule type" value="Genomic_DNA"/>
</dbReference>
<dbReference type="Proteomes" id="UP000001409">
    <property type="component" value="Chromosome"/>
</dbReference>
<dbReference type="Pfam" id="PF14076">
    <property type="entry name" value="DUF4258"/>
    <property type="match status" value="1"/>
</dbReference>
<proteinExistence type="predicted"/>
<protein>
    <recommendedName>
        <fullName evidence="3">DUF4258 domain-containing protein</fullName>
    </recommendedName>
</protein>
<evidence type="ECO:0000313" key="1">
    <source>
        <dbReference type="EMBL" id="BAC19722.1"/>
    </source>
</evidence>
<name>Q8FSY0_COREF</name>
<dbReference type="InterPro" id="IPR025354">
    <property type="entry name" value="DUF4258"/>
</dbReference>
<reference evidence="1 2" key="1">
    <citation type="journal article" date="2003" name="Genome Res.">
        <title>Comparative complete genome sequence analysis of the amino acid replacements responsible for the thermostability of Corynebacterium efficiens.</title>
        <authorList>
            <person name="Nishio Y."/>
            <person name="Nakamura Y."/>
            <person name="Kawarabayasi Y."/>
            <person name="Usuda Y."/>
            <person name="Kimura E."/>
            <person name="Sugimoto S."/>
            <person name="Matsui K."/>
            <person name="Yamagishi A."/>
            <person name="Kikuchi H."/>
            <person name="Ikeo K."/>
            <person name="Gojobori T."/>
        </authorList>
    </citation>
    <scope>NUCLEOTIDE SEQUENCE [LARGE SCALE GENOMIC DNA]</scope>
    <source>
        <strain evidence="2">DSM 44549 / YS-314 / AJ 12310 / JCM 11189 / NBRC 100395</strain>
    </source>
</reference>
<evidence type="ECO:0000313" key="2">
    <source>
        <dbReference type="Proteomes" id="UP000001409"/>
    </source>
</evidence>
<dbReference type="KEGG" id="cef:CE2912"/>
<dbReference type="RefSeq" id="WP_006768730.1">
    <property type="nucleotide sequence ID" value="NC_004369.1"/>
</dbReference>
<dbReference type="eggNOG" id="ENOG5032A7M">
    <property type="taxonomic scope" value="Bacteria"/>
</dbReference>
<accession>Q8FSY0</accession>
<accession>C8NRZ3</accession>